<evidence type="ECO:0000313" key="2">
    <source>
        <dbReference type="EMBL" id="MFF5293005.1"/>
    </source>
</evidence>
<name>A0ABW6WKE8_9ACTN</name>
<feature type="region of interest" description="Disordered" evidence="1">
    <location>
        <begin position="407"/>
        <end position="446"/>
    </location>
</feature>
<dbReference type="Proteomes" id="UP001602245">
    <property type="component" value="Unassembled WGS sequence"/>
</dbReference>
<dbReference type="PROSITE" id="PS51257">
    <property type="entry name" value="PROKAR_LIPOPROTEIN"/>
    <property type="match status" value="1"/>
</dbReference>
<protein>
    <recommendedName>
        <fullName evidence="4">Type VII secretion protein EccE</fullName>
    </recommendedName>
</protein>
<comment type="caution">
    <text evidence="2">The sequence shown here is derived from an EMBL/GenBank/DDBJ whole genome shotgun (WGS) entry which is preliminary data.</text>
</comment>
<keyword evidence="3" id="KW-1185">Reference proteome</keyword>
<dbReference type="EMBL" id="JBIAZU010000005">
    <property type="protein sequence ID" value="MFF5293005.1"/>
    <property type="molecule type" value="Genomic_DNA"/>
</dbReference>
<evidence type="ECO:0000313" key="3">
    <source>
        <dbReference type="Proteomes" id="UP001602245"/>
    </source>
</evidence>
<dbReference type="RefSeq" id="WP_157296933.1">
    <property type="nucleotide sequence ID" value="NZ_JBIAZU010000005.1"/>
</dbReference>
<evidence type="ECO:0000256" key="1">
    <source>
        <dbReference type="SAM" id="MobiDB-lite"/>
    </source>
</evidence>
<feature type="compositionally biased region" description="Basic and acidic residues" evidence="1">
    <location>
        <begin position="412"/>
        <end position="427"/>
    </location>
</feature>
<accession>A0ABW6WKE8</accession>
<evidence type="ECO:0008006" key="4">
    <source>
        <dbReference type="Google" id="ProtNLM"/>
    </source>
</evidence>
<reference evidence="2 3" key="1">
    <citation type="submission" date="2024-10" db="EMBL/GenBank/DDBJ databases">
        <title>The Natural Products Discovery Center: Release of the First 8490 Sequenced Strains for Exploring Actinobacteria Biosynthetic Diversity.</title>
        <authorList>
            <person name="Kalkreuter E."/>
            <person name="Kautsar S.A."/>
            <person name="Yang D."/>
            <person name="Bader C.D."/>
            <person name="Teijaro C.N."/>
            <person name="Fluegel L."/>
            <person name="Davis C.M."/>
            <person name="Simpson J.R."/>
            <person name="Lauterbach L."/>
            <person name="Steele A.D."/>
            <person name="Gui C."/>
            <person name="Meng S."/>
            <person name="Li G."/>
            <person name="Viehrig K."/>
            <person name="Ye F."/>
            <person name="Su P."/>
            <person name="Kiefer A.F."/>
            <person name="Nichols A."/>
            <person name="Cepeda A.J."/>
            <person name="Yan W."/>
            <person name="Fan B."/>
            <person name="Jiang Y."/>
            <person name="Adhikari A."/>
            <person name="Zheng C.-J."/>
            <person name="Schuster L."/>
            <person name="Cowan T.M."/>
            <person name="Smanski M.J."/>
            <person name="Chevrette M.G."/>
            <person name="De Carvalho L.P.S."/>
            <person name="Shen B."/>
        </authorList>
    </citation>
    <scope>NUCLEOTIDE SEQUENCE [LARGE SCALE GENOMIC DNA]</scope>
    <source>
        <strain evidence="2 3">NPDC000087</strain>
    </source>
</reference>
<sequence>MSLADKTIADLIAGPPPGSPPSLASCVPGRGGVPDSVIGKLECGSWVSAIPAAIGQVAHEWCPLLLAAVAVLAVLTTAWRVWRRPVWRSRARRARWLQLTPPVSATPAATVGLWKLLATTLQAPRAWTVRPQRLVWEVQAGTHAMRCGLWISPGVNPTAVRRILESAWPGVRVEETRPPAITVRETATTVMVRPTRPDWLPLVEDVPPPHPRPWEQAVGGEDPLRAVYDGLATAGRTGSGLLQVHVSRAPAARLRVLSRAATQPGRAHGRGPVRGLTHAMLRVLLGALDLLLPGSASRPRRTGPAEAELARQTRDKYQAGPHFTIAVYATATGPTKAAARSAAAAVTGGFGLLSAHFTRRRLRHGATAAAQRWVPPARMSLAAVTEVAALAGLPAEPALYGLPAAASRRRPGGRDIFRAGPTLEHDSTTSAPASSGEGGTTVWSAS</sequence>
<feature type="region of interest" description="Disordered" evidence="1">
    <location>
        <begin position="295"/>
        <end position="314"/>
    </location>
</feature>
<gene>
    <name evidence="2" type="ORF">ACFY35_26490</name>
</gene>
<proteinExistence type="predicted"/>
<organism evidence="2 3">
    <name type="scientific">Paractinoplanes globisporus</name>
    <dbReference type="NCBI Taxonomy" id="113565"/>
    <lineage>
        <taxon>Bacteria</taxon>
        <taxon>Bacillati</taxon>
        <taxon>Actinomycetota</taxon>
        <taxon>Actinomycetes</taxon>
        <taxon>Micromonosporales</taxon>
        <taxon>Micromonosporaceae</taxon>
        <taxon>Paractinoplanes</taxon>
    </lineage>
</organism>